<reference evidence="1 2" key="1">
    <citation type="submission" date="2016-03" db="EMBL/GenBank/DDBJ databases">
        <title>Whole genome sequencing of Grifola frondosa 9006-11.</title>
        <authorList>
            <person name="Min B."/>
            <person name="Park H."/>
            <person name="Kim J.-G."/>
            <person name="Cho H."/>
            <person name="Oh Y.-L."/>
            <person name="Kong W.-S."/>
            <person name="Choi I.-G."/>
        </authorList>
    </citation>
    <scope>NUCLEOTIDE SEQUENCE [LARGE SCALE GENOMIC DNA]</scope>
    <source>
        <strain evidence="1 2">9006-11</strain>
    </source>
</reference>
<evidence type="ECO:0000313" key="2">
    <source>
        <dbReference type="Proteomes" id="UP000092993"/>
    </source>
</evidence>
<organism evidence="1 2">
    <name type="scientific">Grifola frondosa</name>
    <name type="common">Maitake</name>
    <name type="synonym">Polyporus frondosus</name>
    <dbReference type="NCBI Taxonomy" id="5627"/>
    <lineage>
        <taxon>Eukaryota</taxon>
        <taxon>Fungi</taxon>
        <taxon>Dikarya</taxon>
        <taxon>Basidiomycota</taxon>
        <taxon>Agaricomycotina</taxon>
        <taxon>Agaricomycetes</taxon>
        <taxon>Polyporales</taxon>
        <taxon>Grifolaceae</taxon>
        <taxon>Grifola</taxon>
    </lineage>
</organism>
<comment type="caution">
    <text evidence="1">The sequence shown here is derived from an EMBL/GenBank/DDBJ whole genome shotgun (WGS) entry which is preliminary data.</text>
</comment>
<accession>A0A1C7M1M6</accession>
<proteinExistence type="predicted"/>
<dbReference type="Proteomes" id="UP000092993">
    <property type="component" value="Unassembled WGS sequence"/>
</dbReference>
<evidence type="ECO:0000313" key="1">
    <source>
        <dbReference type="EMBL" id="OBZ70357.1"/>
    </source>
</evidence>
<name>A0A1C7M1M6_GRIFR</name>
<gene>
    <name evidence="1" type="ORF">A0H81_09827</name>
</gene>
<dbReference type="AlphaFoldDB" id="A0A1C7M1M6"/>
<keyword evidence="2" id="KW-1185">Reference proteome</keyword>
<dbReference type="EMBL" id="LUGG01000014">
    <property type="protein sequence ID" value="OBZ70357.1"/>
    <property type="molecule type" value="Genomic_DNA"/>
</dbReference>
<sequence>MLVIVSTARFYDEWLRVLKRTSANSSPSSWACLIPAGSGRFRPQRSSATVIAHDGWDLHLCVSEQGERQPLVTFLGCWLSGED</sequence>
<protein>
    <submittedName>
        <fullName evidence="1">Uncharacterized protein</fullName>
    </submittedName>
</protein>